<dbReference type="Pfam" id="PF00570">
    <property type="entry name" value="HRDC"/>
    <property type="match status" value="1"/>
</dbReference>
<evidence type="ECO:0000313" key="15">
    <source>
        <dbReference type="EMBL" id="GAA1972902.1"/>
    </source>
</evidence>
<keyword evidence="2 10" id="KW-0547">Nucleotide-binding</keyword>
<dbReference type="PROSITE" id="PS51217">
    <property type="entry name" value="UVRD_HELICASE_CTER"/>
    <property type="match status" value="1"/>
</dbReference>
<comment type="caution">
    <text evidence="15">The sequence shown here is derived from an EMBL/GenBank/DDBJ whole genome shotgun (WGS) entry which is preliminary data.</text>
</comment>
<dbReference type="SUPFAM" id="SSF52540">
    <property type="entry name" value="P-loop containing nucleoside triphosphate hydrolases"/>
    <property type="match status" value="1"/>
</dbReference>
<dbReference type="InterPro" id="IPR027417">
    <property type="entry name" value="P-loop_NTPase"/>
</dbReference>
<dbReference type="Pfam" id="PF13361">
    <property type="entry name" value="UvrD_C"/>
    <property type="match status" value="2"/>
</dbReference>
<organism evidence="15 16">
    <name type="scientific">Nocardioides panacihumi</name>
    <dbReference type="NCBI Taxonomy" id="400774"/>
    <lineage>
        <taxon>Bacteria</taxon>
        <taxon>Bacillati</taxon>
        <taxon>Actinomycetota</taxon>
        <taxon>Actinomycetes</taxon>
        <taxon>Propionibacteriales</taxon>
        <taxon>Nocardioidaceae</taxon>
        <taxon>Nocardioides</taxon>
    </lineage>
</organism>
<evidence type="ECO:0000256" key="10">
    <source>
        <dbReference type="PROSITE-ProRule" id="PRU00560"/>
    </source>
</evidence>
<dbReference type="Gene3D" id="3.40.50.300">
    <property type="entry name" value="P-loop containing nucleotide triphosphate hydrolases"/>
    <property type="match status" value="3"/>
</dbReference>
<proteinExistence type="inferred from homology"/>
<dbReference type="InterPro" id="IPR014017">
    <property type="entry name" value="DNA_helicase_UvrD-like_C"/>
</dbReference>
<dbReference type="SUPFAM" id="SSF47819">
    <property type="entry name" value="HRDC-like"/>
    <property type="match status" value="1"/>
</dbReference>
<dbReference type="CDD" id="cd17932">
    <property type="entry name" value="DEXQc_UvrD"/>
    <property type="match status" value="1"/>
</dbReference>
<dbReference type="PANTHER" id="PTHR11070:SF69">
    <property type="entry name" value="ATP-DEPENDENT DNA HELICASE UVRD2"/>
    <property type="match status" value="1"/>
</dbReference>
<dbReference type="EMBL" id="BAAAPB010000004">
    <property type="protein sequence ID" value="GAA1972902.1"/>
    <property type="molecule type" value="Genomic_DNA"/>
</dbReference>
<dbReference type="PROSITE" id="PS50967">
    <property type="entry name" value="HRDC"/>
    <property type="match status" value="1"/>
</dbReference>
<comment type="similarity">
    <text evidence="1">Belongs to the helicase family. UvrD subfamily.</text>
</comment>
<comment type="catalytic activity">
    <reaction evidence="7">
        <text>Couples ATP hydrolysis with the unwinding of duplex DNA by translocating in the 3'-5' direction.</text>
        <dbReference type="EC" id="5.6.2.4"/>
    </reaction>
</comment>
<dbReference type="InterPro" id="IPR014016">
    <property type="entry name" value="UvrD-like_ATP-bd"/>
</dbReference>
<feature type="domain" description="HRDC" evidence="12">
    <location>
        <begin position="614"/>
        <end position="688"/>
    </location>
</feature>
<dbReference type="InterPro" id="IPR002121">
    <property type="entry name" value="HRDC_dom"/>
</dbReference>
<gene>
    <name evidence="15" type="ORF">GCM10009798_37680</name>
</gene>
<dbReference type="SMART" id="SM00341">
    <property type="entry name" value="HRDC"/>
    <property type="match status" value="1"/>
</dbReference>
<keyword evidence="6" id="KW-0413">Isomerase</keyword>
<keyword evidence="5 10" id="KW-0067">ATP-binding</keyword>
<evidence type="ECO:0000313" key="16">
    <source>
        <dbReference type="Proteomes" id="UP001500571"/>
    </source>
</evidence>
<dbReference type="RefSeq" id="WP_344047521.1">
    <property type="nucleotide sequence ID" value="NZ_BAAAPB010000004.1"/>
</dbReference>
<dbReference type="GO" id="GO:0004386">
    <property type="term" value="F:helicase activity"/>
    <property type="evidence" value="ECO:0007669"/>
    <property type="project" value="UniProtKB-KW"/>
</dbReference>
<dbReference type="InterPro" id="IPR013986">
    <property type="entry name" value="DExx_box_DNA_helicase_dom_sf"/>
</dbReference>
<reference evidence="15 16" key="1">
    <citation type="journal article" date="2019" name="Int. J. Syst. Evol. Microbiol.">
        <title>The Global Catalogue of Microorganisms (GCM) 10K type strain sequencing project: providing services to taxonomists for standard genome sequencing and annotation.</title>
        <authorList>
            <consortium name="The Broad Institute Genomics Platform"/>
            <consortium name="The Broad Institute Genome Sequencing Center for Infectious Disease"/>
            <person name="Wu L."/>
            <person name="Ma J."/>
        </authorList>
    </citation>
    <scope>NUCLEOTIDE SEQUENCE [LARGE SCALE GENOMIC DNA]</scope>
    <source>
        <strain evidence="15 16">JCM 15309</strain>
    </source>
</reference>
<keyword evidence="4 10" id="KW-0347">Helicase</keyword>
<keyword evidence="3 10" id="KW-0378">Hydrolase</keyword>
<accession>A0ABN2RPZ6</accession>
<dbReference type="InterPro" id="IPR044876">
    <property type="entry name" value="HRDC_dom_sf"/>
</dbReference>
<comment type="catalytic activity">
    <reaction evidence="9">
        <text>ATP + H2O = ADP + phosphate + H(+)</text>
        <dbReference type="Rhea" id="RHEA:13065"/>
        <dbReference type="ChEBI" id="CHEBI:15377"/>
        <dbReference type="ChEBI" id="CHEBI:15378"/>
        <dbReference type="ChEBI" id="CHEBI:30616"/>
        <dbReference type="ChEBI" id="CHEBI:43474"/>
        <dbReference type="ChEBI" id="CHEBI:456216"/>
        <dbReference type="EC" id="5.6.2.4"/>
    </reaction>
</comment>
<feature type="domain" description="UvrD-like helicase ATP-binding" evidence="13">
    <location>
        <begin position="10"/>
        <end position="291"/>
    </location>
</feature>
<name>A0ABN2RPZ6_9ACTN</name>
<dbReference type="PROSITE" id="PS51198">
    <property type="entry name" value="UVRD_HELICASE_ATP_BIND"/>
    <property type="match status" value="1"/>
</dbReference>
<dbReference type="EC" id="5.6.2.4" evidence="8"/>
<evidence type="ECO:0000256" key="5">
    <source>
        <dbReference type="ARBA" id="ARBA00022840"/>
    </source>
</evidence>
<evidence type="ECO:0000256" key="2">
    <source>
        <dbReference type="ARBA" id="ARBA00022741"/>
    </source>
</evidence>
<dbReference type="InterPro" id="IPR010997">
    <property type="entry name" value="HRDC-like_sf"/>
</dbReference>
<evidence type="ECO:0000259" key="12">
    <source>
        <dbReference type="PROSITE" id="PS50967"/>
    </source>
</evidence>
<dbReference type="PANTHER" id="PTHR11070">
    <property type="entry name" value="UVRD / RECB / PCRA DNA HELICASE FAMILY MEMBER"/>
    <property type="match status" value="1"/>
</dbReference>
<sequence length="688" mass="75269">MTSSPDALLDALDPEQRRVAEALRGPVRVLAGAGTGKTRAITHRIAYGVATGVYAPTEILAVTFTTRAAGEMRQRLRGMGAGAVQARTFHSAALRQLRFFWPHVHGTELPTLTESKLGLLAQAARRHRLGGDQALLRDLASEVEWAKVSNVHPDSYARVAHARDRQVTNVDPEIVGRVFGSYEEVKREQGRMDMEDILLLTAGLLAEDERVAAQVRRQYKWFVVDEFQDVSPLQSALLDLWLGGRDELCVVGDPAQTIYSFAGADAAYLRNFPKKFPRTTSVELVRNYRSSPQVVETANRLLAGSPSQGVELRAQRPAGPTATFQPRPDEVAEADAVAARIRQLRADGRPYGEIAILFRINAQSETFEEALTAAGIPYVVRGAARFFDRPEVREAVTRLRGAARSGEGDDFLETVHGTLAGMGWTSTPPDSRGQVRDRWESWQALIDQATAFAASVGDTARPDLGAFVDDLDRRAADQHAPVADGVTLATFHAAKGLEWESVFLVGLQDGTLPITYALDSPAAVEEERRLLYVGVTRARRDLAISWSAARQPGQRGSRKPSRFLDPLLPDSVKEGARAGERSRGSRGARMCRTCGRPLGSATEKKLGRHEDCPAPYDEELFGRLKEWRSSTAKTLEKPAYVVFPDATLEAIAERRPASRGDLLRVPGVGDAKLTAYGDEVLAIVAEIP</sequence>
<evidence type="ECO:0000256" key="4">
    <source>
        <dbReference type="ARBA" id="ARBA00022806"/>
    </source>
</evidence>
<feature type="region of interest" description="Disordered" evidence="11">
    <location>
        <begin position="549"/>
        <end position="588"/>
    </location>
</feature>
<feature type="compositionally biased region" description="Basic and acidic residues" evidence="11">
    <location>
        <begin position="571"/>
        <end position="583"/>
    </location>
</feature>
<dbReference type="Gene3D" id="1.10.150.80">
    <property type="entry name" value="HRDC domain"/>
    <property type="match status" value="1"/>
</dbReference>
<evidence type="ECO:0000256" key="8">
    <source>
        <dbReference type="ARBA" id="ARBA00034808"/>
    </source>
</evidence>
<evidence type="ECO:0000256" key="6">
    <source>
        <dbReference type="ARBA" id="ARBA00023235"/>
    </source>
</evidence>
<dbReference type="InterPro" id="IPR000212">
    <property type="entry name" value="DNA_helicase_UvrD/REP"/>
</dbReference>
<dbReference type="Gene3D" id="1.10.10.160">
    <property type="match status" value="1"/>
</dbReference>
<feature type="domain" description="UvrD-like helicase C-terminal" evidence="14">
    <location>
        <begin position="292"/>
        <end position="540"/>
    </location>
</feature>
<evidence type="ECO:0000256" key="7">
    <source>
        <dbReference type="ARBA" id="ARBA00034617"/>
    </source>
</evidence>
<evidence type="ECO:0000256" key="9">
    <source>
        <dbReference type="ARBA" id="ARBA00048988"/>
    </source>
</evidence>
<evidence type="ECO:0000259" key="13">
    <source>
        <dbReference type="PROSITE" id="PS51198"/>
    </source>
</evidence>
<dbReference type="Pfam" id="PF00580">
    <property type="entry name" value="UvrD-helicase"/>
    <property type="match status" value="1"/>
</dbReference>
<protein>
    <recommendedName>
        <fullName evidence="8">DNA 3'-5' helicase</fullName>
        <ecNumber evidence="8">5.6.2.4</ecNumber>
    </recommendedName>
</protein>
<evidence type="ECO:0000256" key="1">
    <source>
        <dbReference type="ARBA" id="ARBA00009922"/>
    </source>
</evidence>
<dbReference type="Gene3D" id="1.10.486.10">
    <property type="entry name" value="PCRA, domain 4"/>
    <property type="match status" value="2"/>
</dbReference>
<evidence type="ECO:0000256" key="3">
    <source>
        <dbReference type="ARBA" id="ARBA00022801"/>
    </source>
</evidence>
<evidence type="ECO:0000256" key="11">
    <source>
        <dbReference type="SAM" id="MobiDB-lite"/>
    </source>
</evidence>
<evidence type="ECO:0000259" key="14">
    <source>
        <dbReference type="PROSITE" id="PS51217"/>
    </source>
</evidence>
<feature type="binding site" evidence="10">
    <location>
        <begin position="31"/>
        <end position="38"/>
    </location>
    <ligand>
        <name>ATP</name>
        <dbReference type="ChEBI" id="CHEBI:30616"/>
    </ligand>
</feature>
<keyword evidence="16" id="KW-1185">Reference proteome</keyword>
<dbReference type="Proteomes" id="UP001500571">
    <property type="component" value="Unassembled WGS sequence"/>
</dbReference>